<feature type="compositionally biased region" description="Polar residues" evidence="2">
    <location>
        <begin position="79"/>
        <end position="111"/>
    </location>
</feature>
<gene>
    <name evidence="3" type="ORF">MCOR_23177</name>
</gene>
<keyword evidence="4" id="KW-1185">Reference proteome</keyword>
<evidence type="ECO:0000256" key="2">
    <source>
        <dbReference type="SAM" id="MobiDB-lite"/>
    </source>
</evidence>
<name>A0A6J8BWU3_MYTCO</name>
<dbReference type="PANTHER" id="PTHR46601:SF1">
    <property type="entry name" value="ADF-H DOMAIN-CONTAINING PROTEIN"/>
    <property type="match status" value="1"/>
</dbReference>
<dbReference type="PANTHER" id="PTHR46601">
    <property type="entry name" value="ULP_PROTEASE DOMAIN-CONTAINING PROTEIN"/>
    <property type="match status" value="1"/>
</dbReference>
<evidence type="ECO:0000313" key="4">
    <source>
        <dbReference type="Proteomes" id="UP000507470"/>
    </source>
</evidence>
<dbReference type="AlphaFoldDB" id="A0A6J8BWU3"/>
<organism evidence="3 4">
    <name type="scientific">Mytilus coruscus</name>
    <name type="common">Sea mussel</name>
    <dbReference type="NCBI Taxonomy" id="42192"/>
    <lineage>
        <taxon>Eukaryota</taxon>
        <taxon>Metazoa</taxon>
        <taxon>Spiralia</taxon>
        <taxon>Lophotrochozoa</taxon>
        <taxon>Mollusca</taxon>
        <taxon>Bivalvia</taxon>
        <taxon>Autobranchia</taxon>
        <taxon>Pteriomorphia</taxon>
        <taxon>Mytilida</taxon>
        <taxon>Mytiloidea</taxon>
        <taxon>Mytilidae</taxon>
        <taxon>Mytilinae</taxon>
        <taxon>Mytilus</taxon>
    </lineage>
</organism>
<feature type="region of interest" description="Disordered" evidence="2">
    <location>
        <begin position="75"/>
        <end position="113"/>
    </location>
</feature>
<reference evidence="3 4" key="1">
    <citation type="submission" date="2020-06" db="EMBL/GenBank/DDBJ databases">
        <authorList>
            <person name="Li R."/>
            <person name="Bekaert M."/>
        </authorList>
    </citation>
    <scope>NUCLEOTIDE SEQUENCE [LARGE SCALE GENOMIC DNA]</scope>
    <source>
        <strain evidence="4">wild</strain>
    </source>
</reference>
<dbReference type="OrthoDB" id="10068393at2759"/>
<evidence type="ECO:0000313" key="3">
    <source>
        <dbReference type="EMBL" id="CAC5387896.1"/>
    </source>
</evidence>
<sequence length="547" mass="63703">MPDGGPSTPTRKSTSLQKRDVLLVKFPSYGRKGHYTRKRYKRSLRNAYRKIQELKCKNDKLVRGNKRIQKRIERLPKQKINQSSDADNEISTAPETESLTTPPNSPNMTPRSKTDALLKRLKFNPTEGKILRKRLLFANCITRDLKEAVGTLSKGIMKNLSLFTSRKYRFMSELNRKTGIDRKKTTKRTEPTKKESAKLKLQGQVTNFLERKDNSSILVGKRKSDAVYIDQIEYQKRILSDYMHNLHDKFRLENSEMKLSQAKFNRSRPNYFLLANFASRKTCLCSRHQNMALKLKAMRSLGLNFSKSPDSFIKDQDTNEKLRNTLETKLPEEVKFTQWKKVLDGNKQRWKVLEETVKKDEFMTIIENQTTDFRSHVERVKTQYSEMRKLRENLPENEIVLWMDFAENFVCTSVEAVQSSYWNQSMVSLHTMVVYFPKDHGQRLQSFVDVSDVLSHNATVVYTILTKIMPLLKIECQTLKTVHYLTDSPTSQYRNKTIFKNLMDHMEDFGVNGRWNYLESGHGKGPCDGLGLVLNEEPIWPLDKANA</sequence>
<evidence type="ECO:0000256" key="1">
    <source>
        <dbReference type="SAM" id="Coils"/>
    </source>
</evidence>
<proteinExistence type="predicted"/>
<dbReference type="EMBL" id="CACVKT020004065">
    <property type="protein sequence ID" value="CAC5387896.1"/>
    <property type="molecule type" value="Genomic_DNA"/>
</dbReference>
<protein>
    <submittedName>
        <fullName evidence="3">Uncharacterized protein</fullName>
    </submittedName>
</protein>
<accession>A0A6J8BWU3</accession>
<feature type="coiled-coil region" evidence="1">
    <location>
        <begin position="37"/>
        <end position="71"/>
    </location>
</feature>
<keyword evidence="1" id="KW-0175">Coiled coil</keyword>
<dbReference type="Proteomes" id="UP000507470">
    <property type="component" value="Unassembled WGS sequence"/>
</dbReference>